<reference evidence="2 3" key="1">
    <citation type="submission" date="2016-10" db="EMBL/GenBank/DDBJ databases">
        <authorList>
            <person name="de Groot N.N."/>
        </authorList>
    </citation>
    <scope>NUCLEOTIDE SEQUENCE [LARGE SCALE GENOMIC DNA]</scope>
    <source>
        <strain evidence="2 3">LMG 27731</strain>
    </source>
</reference>
<dbReference type="OrthoDB" id="7223883at2"/>
<proteinExistence type="predicted"/>
<evidence type="ECO:0000313" key="3">
    <source>
        <dbReference type="Proteomes" id="UP000198844"/>
    </source>
</evidence>
<sequence length="234" mass="26100">MRNRRAKSPDALARLFLDVAGEVPDDTSLLRMRRISGALNLRDNDALWSMIAVLEYYARLYEAMPDRIRKAGDGGFDAVRRETEEAADTLMRQHRDALARCKATIQLAESLIREHEGRYQVALAELNAASITSLAERTANRVANVAGNRLVGAAALAAREHRARLDEAANLFERTTEAAARQVQVSIEISGRRLIRRLGYLLSVAVGLFALLGAVAFWAGERSYARHRCRQIEQ</sequence>
<name>A0A1I7EQL9_9BURK</name>
<protein>
    <submittedName>
        <fullName evidence="2">Uncharacterized protein</fullName>
    </submittedName>
</protein>
<dbReference type="AlphaFoldDB" id="A0A1I7EQL9"/>
<evidence type="ECO:0000256" key="1">
    <source>
        <dbReference type="SAM" id="Phobius"/>
    </source>
</evidence>
<keyword evidence="1" id="KW-0472">Membrane</keyword>
<keyword evidence="1" id="KW-1133">Transmembrane helix</keyword>
<accession>A0A1I7EQL9</accession>
<dbReference type="EMBL" id="FPBH01000049">
    <property type="protein sequence ID" value="SFU26212.1"/>
    <property type="molecule type" value="Genomic_DNA"/>
</dbReference>
<evidence type="ECO:0000313" key="2">
    <source>
        <dbReference type="EMBL" id="SFU26212.1"/>
    </source>
</evidence>
<keyword evidence="1" id="KW-0812">Transmembrane</keyword>
<dbReference type="Proteomes" id="UP000198844">
    <property type="component" value="Unassembled WGS sequence"/>
</dbReference>
<gene>
    <name evidence="2" type="ORF">SAMN05192563_104931</name>
</gene>
<organism evidence="2 3">
    <name type="scientific">Paraburkholderia aspalathi</name>
    <dbReference type="NCBI Taxonomy" id="1324617"/>
    <lineage>
        <taxon>Bacteria</taxon>
        <taxon>Pseudomonadati</taxon>
        <taxon>Pseudomonadota</taxon>
        <taxon>Betaproteobacteria</taxon>
        <taxon>Burkholderiales</taxon>
        <taxon>Burkholderiaceae</taxon>
        <taxon>Paraburkholderia</taxon>
    </lineage>
</organism>
<feature type="transmembrane region" description="Helical" evidence="1">
    <location>
        <begin position="198"/>
        <end position="220"/>
    </location>
</feature>